<proteinExistence type="inferred from homology"/>
<dbReference type="InterPro" id="IPR012887">
    <property type="entry name" value="GDP_fucose_pyrophosphorylase"/>
</dbReference>
<keyword evidence="4" id="KW-0067">ATP-binding</keyword>
<dbReference type="KEGG" id="lak:106156384"/>
<keyword evidence="1" id="KW-0808">Transferase</keyword>
<dbReference type="Proteomes" id="UP000085678">
    <property type="component" value="Unplaced"/>
</dbReference>
<evidence type="ECO:0000256" key="1">
    <source>
        <dbReference type="ARBA" id="ARBA00022679"/>
    </source>
</evidence>
<evidence type="ECO:0000256" key="5">
    <source>
        <dbReference type="ARBA" id="ARBA00038121"/>
    </source>
</evidence>
<evidence type="ECO:0000259" key="7">
    <source>
        <dbReference type="Pfam" id="PF07959"/>
    </source>
</evidence>
<keyword evidence="2" id="KW-0547">Nucleotide-binding</keyword>
<dbReference type="GO" id="GO:0042352">
    <property type="term" value="P:GDP-L-fucose salvage"/>
    <property type="evidence" value="ECO:0007669"/>
    <property type="project" value="TreeGrafter"/>
</dbReference>
<evidence type="ECO:0000256" key="3">
    <source>
        <dbReference type="ARBA" id="ARBA00022777"/>
    </source>
</evidence>
<dbReference type="STRING" id="7574.A0A1S3HPU3"/>
<dbReference type="GO" id="GO:0005524">
    <property type="term" value="F:ATP binding"/>
    <property type="evidence" value="ECO:0007669"/>
    <property type="project" value="UniProtKB-KW"/>
</dbReference>
<dbReference type="PANTHER" id="PTHR32463:SF0">
    <property type="entry name" value="L-FUCOSE KINASE"/>
    <property type="match status" value="1"/>
</dbReference>
<gene>
    <name evidence="10" type="primary">LOC106156384</name>
</gene>
<evidence type="ECO:0000313" key="10">
    <source>
        <dbReference type="RefSeq" id="XP_013387059.1"/>
    </source>
</evidence>
<dbReference type="Gene3D" id="3.30.230.120">
    <property type="match status" value="1"/>
</dbReference>
<dbReference type="GO" id="GO:0050201">
    <property type="term" value="F:fucokinase activity"/>
    <property type="evidence" value="ECO:0007669"/>
    <property type="project" value="TreeGrafter"/>
</dbReference>
<dbReference type="AlphaFoldDB" id="A0A1S3HPU3"/>
<feature type="domain" description="GHMP kinase N-terminal" evidence="6">
    <location>
        <begin position="848"/>
        <end position="924"/>
    </location>
</feature>
<dbReference type="RefSeq" id="XP_013387059.1">
    <property type="nucleotide sequence ID" value="XM_013531605.1"/>
</dbReference>
<keyword evidence="9" id="KW-1185">Reference proteome</keyword>
<dbReference type="InterPro" id="IPR020568">
    <property type="entry name" value="Ribosomal_Su5_D2-typ_SF"/>
</dbReference>
<accession>A0A1S3HPU3</accession>
<dbReference type="PRINTS" id="PR00959">
    <property type="entry name" value="MEVGALKINASE"/>
</dbReference>
<dbReference type="SUPFAM" id="SSF54211">
    <property type="entry name" value="Ribosomal protein S5 domain 2-like"/>
    <property type="match status" value="1"/>
</dbReference>
<keyword evidence="3" id="KW-0418">Kinase</keyword>
<dbReference type="Pfam" id="PF07959">
    <property type="entry name" value="Fucose_pyrophosphorylase"/>
    <property type="match status" value="1"/>
</dbReference>
<dbReference type="InterPro" id="IPR011004">
    <property type="entry name" value="Trimer_LpxA-like_sf"/>
</dbReference>
<dbReference type="Pfam" id="PF00288">
    <property type="entry name" value="GHMP_kinases_N"/>
    <property type="match status" value="1"/>
</dbReference>
<dbReference type="SUPFAM" id="SSF51161">
    <property type="entry name" value="Trimeric LpxA-like enzymes"/>
    <property type="match status" value="1"/>
</dbReference>
<dbReference type="PANTHER" id="PTHR32463">
    <property type="entry name" value="L-FUCOSE KINASE"/>
    <property type="match status" value="1"/>
</dbReference>
<sequence>MKWTAIVLTCQNKHSANACQKELETRQQKGFIDEDVLLLTVEDPASQVGSGGATLNALLVVSEHLSAKQGYTVINSDVLQNVHILIMHLGRDFPFDACGKAFTTLPVSYKSSKYDSLLCNFDFILDTVTNQLAPNTPPGVWVCSTDMFITVSDQPFKQVPLSNCDIMAISVPGDPEYAKAHGVYKMGPEILRGSKGITQGSVEEIIFRGSTEEIAKCANNNGKVPIAVGVMYLSPKVAEKLSQFHYLPPLDACTYMGLDSGAKPLELSLFYDFLLPMCSAITEQQYVDNVEGKKDTPVSMATSETDVYKRARRLLWRNLSGLKLKAVLIEDGGFEYLARTGEQHRRHVLECPLKTLASCNSNVMWQNMAHSHITKDATIDGSCVVLNSMIEGHITVAARTTISHCDLKGHITVGKGCVLNNVALTPEEFKKNQFSIPDDIVLQGFHIKLSMGKDENRQYVLVVFGVHDILKIPIWQEKSTFCNRPWYEFLRSSGVTKHDLWPAEKSDNEKSLFNAKLFPVLHIRQPINLKDITWLMGMDKKDNLLDKWRASWRLSLEEILKCVDLALELKKREDLFYRIGCQQIWDVLQGHSDRTSALLNLFNSAAVDGHHQEILETLDKFACSTSDPGLAARTLAQVADVLGFMANKRGGMRSGPAANKAWSKAYKLLEQATEESIREGVRAMAEERQKWLDRPEHLIRAARHYEGAAHILIRKAVQTVQNFITITPTEPIPMNKWVIAEAPARADFAGGWSDTPPITYEHGGAVVDLALLVDGKKPIGVKVRRIPVPVIISVIGGEGGTTTRVCCEQLSDLENYNKPHAPAALVKAVVCMTEIVDLMSSQSLEDQLTERYQGGFEIETWSNLPRGSGLGTSSILAGAAIAALGKAVGKHYDTSSLLHAVLNLEQLMTTGGGWQDQIGGIVGGIKIGHSKAGLPLFVDYTPLNVSKETMKALNERLILVYTGTTRLARNILQNCIRNWYARDPDIVETEDKLVNIAWESARALEAGDFAKVGECLNTYWVLKVRMATGSDSATTRAMMAAIAPYAYGSTLAGAGGGGFMYILTKEPNSFDVVKEALAKVEGADGATVHRGTVDVEGLTLRIEDANDFYKC</sequence>
<dbReference type="Pfam" id="PF08544">
    <property type="entry name" value="GHMP_kinases_C"/>
    <property type="match status" value="1"/>
</dbReference>
<dbReference type="SUPFAM" id="SSF55060">
    <property type="entry name" value="GHMP Kinase, C-terminal domain"/>
    <property type="match status" value="1"/>
</dbReference>
<feature type="domain" description="GDP-fucose pyrophosphorylase" evidence="7">
    <location>
        <begin position="76"/>
        <end position="522"/>
    </location>
</feature>
<dbReference type="InterPro" id="IPR036554">
    <property type="entry name" value="GHMP_kinase_C_sf"/>
</dbReference>
<evidence type="ECO:0000313" key="9">
    <source>
        <dbReference type="Proteomes" id="UP000085678"/>
    </source>
</evidence>
<feature type="domain" description="GHMP kinase C-terminal" evidence="8">
    <location>
        <begin position="1001"/>
        <end position="1079"/>
    </location>
</feature>
<evidence type="ECO:0000256" key="4">
    <source>
        <dbReference type="ARBA" id="ARBA00022840"/>
    </source>
</evidence>
<dbReference type="InterPro" id="IPR013750">
    <property type="entry name" value="GHMP_kinase_C_dom"/>
</dbReference>
<comment type="similarity">
    <text evidence="5">Belongs to the GHMP kinase family.</text>
</comment>
<reference evidence="10" key="1">
    <citation type="submission" date="2025-08" db="UniProtKB">
        <authorList>
            <consortium name="RefSeq"/>
        </authorList>
    </citation>
    <scope>IDENTIFICATION</scope>
    <source>
        <tissue evidence="10">Gonads</tissue>
    </source>
</reference>
<dbReference type="InParanoid" id="A0A1S3HPU3"/>
<dbReference type="GeneID" id="106156384"/>
<protein>
    <submittedName>
        <fullName evidence="10">L-fucose kinase-like isoform X1</fullName>
    </submittedName>
</protein>
<dbReference type="InterPro" id="IPR006204">
    <property type="entry name" value="GHMP_kinase_N_dom"/>
</dbReference>
<dbReference type="OrthoDB" id="271303at2759"/>
<evidence type="ECO:0000259" key="6">
    <source>
        <dbReference type="Pfam" id="PF00288"/>
    </source>
</evidence>
<name>A0A1S3HPU3_LINAN</name>
<evidence type="ECO:0000256" key="2">
    <source>
        <dbReference type="ARBA" id="ARBA00022741"/>
    </source>
</evidence>
<dbReference type="InterPro" id="IPR052203">
    <property type="entry name" value="GHMP_Kinase-Related"/>
</dbReference>
<organism evidence="9 10">
    <name type="scientific">Lingula anatina</name>
    <name type="common">Brachiopod</name>
    <name type="synonym">Lingula unguis</name>
    <dbReference type="NCBI Taxonomy" id="7574"/>
    <lineage>
        <taxon>Eukaryota</taxon>
        <taxon>Metazoa</taxon>
        <taxon>Spiralia</taxon>
        <taxon>Lophotrochozoa</taxon>
        <taxon>Brachiopoda</taxon>
        <taxon>Linguliformea</taxon>
        <taxon>Lingulata</taxon>
        <taxon>Lingulida</taxon>
        <taxon>Linguloidea</taxon>
        <taxon>Lingulidae</taxon>
        <taxon>Lingula</taxon>
    </lineage>
</organism>
<evidence type="ECO:0000259" key="8">
    <source>
        <dbReference type="Pfam" id="PF08544"/>
    </source>
</evidence>